<dbReference type="PANTHER" id="PTHR12463">
    <property type="entry name" value="OXYGENASE-RELATED"/>
    <property type="match status" value="1"/>
</dbReference>
<dbReference type="InterPro" id="IPR027450">
    <property type="entry name" value="AlkB-like"/>
</dbReference>
<keyword evidence="3" id="KW-1185">Reference proteome</keyword>
<dbReference type="eggNOG" id="KOG4176">
    <property type="taxonomic scope" value="Eukaryota"/>
</dbReference>
<dbReference type="PANTHER" id="PTHR12463:SF1">
    <property type="entry name" value="2-OXOGLUTARATE AND FE-DEPENDENT OXYGENASE FAMILY PROTEIN"/>
    <property type="match status" value="1"/>
</dbReference>
<evidence type="ECO:0000313" key="2">
    <source>
        <dbReference type="EMBL" id="KNC97852.1"/>
    </source>
</evidence>
<dbReference type="Gene3D" id="2.60.120.590">
    <property type="entry name" value="Alpha-ketoglutarate-dependent dioxygenase AlkB-like"/>
    <property type="match status" value="1"/>
</dbReference>
<dbReference type="VEuPathDB" id="FungiDB:SPPG_06848"/>
<dbReference type="InterPro" id="IPR005123">
    <property type="entry name" value="Oxoglu/Fe-dep_dioxygenase_dom"/>
</dbReference>
<dbReference type="GO" id="GO:0070988">
    <property type="term" value="P:demethylation"/>
    <property type="evidence" value="ECO:0007669"/>
    <property type="project" value="InterPro"/>
</dbReference>
<feature type="domain" description="Fe2OG dioxygenase" evidence="1">
    <location>
        <begin position="240"/>
        <end position="356"/>
    </location>
</feature>
<dbReference type="Pfam" id="PF13532">
    <property type="entry name" value="2OG-FeII_Oxy_2"/>
    <property type="match status" value="1"/>
</dbReference>
<dbReference type="EMBL" id="KQ257462">
    <property type="protein sequence ID" value="KNC97852.1"/>
    <property type="molecule type" value="Genomic_DNA"/>
</dbReference>
<dbReference type="SUPFAM" id="SSF54928">
    <property type="entry name" value="RNA-binding domain, RBD"/>
    <property type="match status" value="1"/>
</dbReference>
<sequence length="382" mass="42497">MAADASGHSTGSLSNQKRILREAHKLARKRATQLDIFAKSENLPLSELVVDVENGQDPTRFIVILNAGSTGDVGGVSVDDLERAFGAFEGFLGVEMMLGKPYSYAVYNTPTAAFQAYTVLNNSPIPIPHSNSKPLLLTFTTRVSLDIALSDPKDVMEAVPGLFLLHDFVDCEEEQNLLACVKDNANSWVSLNKRRVQHYGYRFDYPLNTVDFDTSIIDPIPPWGQEILSRYCRTFPLHSTPDQLTVNEYWPSAGIAPHADRHSIFGDVVIALSLGSGVVMEFRRPEETPSTTVSNPCKPFSYHCINIHLPPRSLLVMSGNARYQWEHSIRPRRTDIVHGRAIERGTRVSLTFRNVKRVKGCECGWTHACDVGRDDTGRLDIG</sequence>
<reference evidence="2 3" key="1">
    <citation type="submission" date="2009-08" db="EMBL/GenBank/DDBJ databases">
        <title>The Genome Sequence of Spizellomyces punctatus strain DAOM BR117.</title>
        <authorList>
            <consortium name="The Broad Institute Genome Sequencing Platform"/>
            <person name="Russ C."/>
            <person name="Cuomo C."/>
            <person name="Shea T."/>
            <person name="Young S.K."/>
            <person name="Zeng Q."/>
            <person name="Koehrsen M."/>
            <person name="Haas B."/>
            <person name="Borodovsky M."/>
            <person name="Guigo R."/>
            <person name="Alvarado L."/>
            <person name="Berlin A."/>
            <person name="Bochicchio J."/>
            <person name="Borenstein D."/>
            <person name="Chapman S."/>
            <person name="Chen Z."/>
            <person name="Engels R."/>
            <person name="Freedman E."/>
            <person name="Gellesch M."/>
            <person name="Goldberg J."/>
            <person name="Griggs A."/>
            <person name="Gujja S."/>
            <person name="Heiman D."/>
            <person name="Hepburn T."/>
            <person name="Howarth C."/>
            <person name="Jen D."/>
            <person name="Larson L."/>
            <person name="Lewis B."/>
            <person name="Mehta T."/>
            <person name="Park D."/>
            <person name="Pearson M."/>
            <person name="Roberts A."/>
            <person name="Saif S."/>
            <person name="Shenoy N."/>
            <person name="Sisk P."/>
            <person name="Stolte C."/>
            <person name="Sykes S."/>
            <person name="Thomson T."/>
            <person name="Walk T."/>
            <person name="White J."/>
            <person name="Yandava C."/>
            <person name="Burger G."/>
            <person name="Gray M.W."/>
            <person name="Holland P.W.H."/>
            <person name="King N."/>
            <person name="Lang F.B.F."/>
            <person name="Roger A.J."/>
            <person name="Ruiz-Trillo I."/>
            <person name="Lander E."/>
            <person name="Nusbaum C."/>
        </authorList>
    </citation>
    <scope>NUCLEOTIDE SEQUENCE [LARGE SCALE GENOMIC DNA]</scope>
    <source>
        <strain evidence="2 3">DAOM BR117</strain>
    </source>
</reference>
<dbReference type="InterPro" id="IPR037151">
    <property type="entry name" value="AlkB-like_sf"/>
</dbReference>
<name>A0A0L0H9I1_SPIPD</name>
<dbReference type="STRING" id="645134.A0A0L0H9I1"/>
<dbReference type="AlphaFoldDB" id="A0A0L0H9I1"/>
<evidence type="ECO:0000313" key="3">
    <source>
        <dbReference type="Proteomes" id="UP000053201"/>
    </source>
</evidence>
<dbReference type="InterPro" id="IPR032857">
    <property type="entry name" value="ALKBH4"/>
</dbReference>
<dbReference type="InParanoid" id="A0A0L0H9I1"/>
<organism evidence="2 3">
    <name type="scientific">Spizellomyces punctatus (strain DAOM BR117)</name>
    <dbReference type="NCBI Taxonomy" id="645134"/>
    <lineage>
        <taxon>Eukaryota</taxon>
        <taxon>Fungi</taxon>
        <taxon>Fungi incertae sedis</taxon>
        <taxon>Chytridiomycota</taxon>
        <taxon>Chytridiomycota incertae sedis</taxon>
        <taxon>Chytridiomycetes</taxon>
        <taxon>Spizellomycetales</taxon>
        <taxon>Spizellomycetaceae</taxon>
        <taxon>Spizellomyces</taxon>
    </lineage>
</organism>
<dbReference type="InterPro" id="IPR035979">
    <property type="entry name" value="RBD_domain_sf"/>
</dbReference>
<proteinExistence type="predicted"/>
<gene>
    <name evidence="2" type="ORF">SPPG_06848</name>
</gene>
<dbReference type="GO" id="GO:0016491">
    <property type="term" value="F:oxidoreductase activity"/>
    <property type="evidence" value="ECO:0007669"/>
    <property type="project" value="TreeGrafter"/>
</dbReference>
<dbReference type="Proteomes" id="UP000053201">
    <property type="component" value="Unassembled WGS sequence"/>
</dbReference>
<accession>A0A0L0H9I1</accession>
<dbReference type="GO" id="GO:0032451">
    <property type="term" value="F:demethylase activity"/>
    <property type="evidence" value="ECO:0007669"/>
    <property type="project" value="TreeGrafter"/>
</dbReference>
<dbReference type="OMA" id="CDSQQQT"/>
<dbReference type="OrthoDB" id="271595at2759"/>
<dbReference type="GeneID" id="27690121"/>
<dbReference type="SUPFAM" id="SSF51197">
    <property type="entry name" value="Clavaminate synthase-like"/>
    <property type="match status" value="1"/>
</dbReference>
<protein>
    <recommendedName>
        <fullName evidence="1">Fe2OG dioxygenase domain-containing protein</fullName>
    </recommendedName>
</protein>
<evidence type="ECO:0000259" key="1">
    <source>
        <dbReference type="PROSITE" id="PS51471"/>
    </source>
</evidence>
<dbReference type="GO" id="GO:0003676">
    <property type="term" value="F:nucleic acid binding"/>
    <property type="evidence" value="ECO:0007669"/>
    <property type="project" value="InterPro"/>
</dbReference>
<dbReference type="RefSeq" id="XP_016605892.1">
    <property type="nucleotide sequence ID" value="XM_016755043.1"/>
</dbReference>
<dbReference type="PROSITE" id="PS51471">
    <property type="entry name" value="FE2OG_OXY"/>
    <property type="match status" value="1"/>
</dbReference>